<dbReference type="PANTHER" id="PTHR32089">
    <property type="entry name" value="METHYL-ACCEPTING CHEMOTAXIS PROTEIN MCPB"/>
    <property type="match status" value="1"/>
</dbReference>
<dbReference type="CDD" id="cd18774">
    <property type="entry name" value="PDC2_HK_sensor"/>
    <property type="match status" value="1"/>
</dbReference>
<dbReference type="SMART" id="SM00304">
    <property type="entry name" value="HAMP"/>
    <property type="match status" value="1"/>
</dbReference>
<dbReference type="Proteomes" id="UP000426246">
    <property type="component" value="Chromosome"/>
</dbReference>
<dbReference type="Gene3D" id="1.10.287.950">
    <property type="entry name" value="Methyl-accepting chemotaxis protein"/>
    <property type="match status" value="1"/>
</dbReference>
<keyword evidence="3" id="KW-0145">Chemotaxis</keyword>
<evidence type="ECO:0000256" key="2">
    <source>
        <dbReference type="ARBA" id="ARBA00022475"/>
    </source>
</evidence>
<dbReference type="InterPro" id="IPR033479">
    <property type="entry name" value="dCache_1"/>
</dbReference>
<dbReference type="KEGG" id="ppsc:EHS13_30980"/>
<feature type="domain" description="Methyl-accepting transducer" evidence="11">
    <location>
        <begin position="381"/>
        <end position="638"/>
    </location>
</feature>
<protein>
    <submittedName>
        <fullName evidence="13">Methyl-accepting chemotaxis protein</fullName>
    </submittedName>
</protein>
<evidence type="ECO:0000256" key="10">
    <source>
        <dbReference type="SAM" id="Phobius"/>
    </source>
</evidence>
<dbReference type="PANTHER" id="PTHR32089:SF112">
    <property type="entry name" value="LYSOZYME-LIKE PROTEIN-RELATED"/>
    <property type="match status" value="1"/>
</dbReference>
<dbReference type="EMBL" id="CP034235">
    <property type="protein sequence ID" value="QGQ98991.1"/>
    <property type="molecule type" value="Genomic_DNA"/>
</dbReference>
<dbReference type="PROSITE" id="PS50885">
    <property type="entry name" value="HAMP"/>
    <property type="match status" value="1"/>
</dbReference>
<evidence type="ECO:0000313" key="13">
    <source>
        <dbReference type="EMBL" id="QGQ98991.1"/>
    </source>
</evidence>
<dbReference type="Gene3D" id="3.30.450.20">
    <property type="entry name" value="PAS domain"/>
    <property type="match status" value="1"/>
</dbReference>
<evidence type="ECO:0000259" key="12">
    <source>
        <dbReference type="PROSITE" id="PS50885"/>
    </source>
</evidence>
<evidence type="ECO:0000256" key="7">
    <source>
        <dbReference type="ARBA" id="ARBA00023224"/>
    </source>
</evidence>
<evidence type="ECO:0000256" key="6">
    <source>
        <dbReference type="ARBA" id="ARBA00023136"/>
    </source>
</evidence>
<comment type="similarity">
    <text evidence="8">Belongs to the methyl-accepting chemotaxis (MCP) protein family.</text>
</comment>
<evidence type="ECO:0000256" key="8">
    <source>
        <dbReference type="ARBA" id="ARBA00029447"/>
    </source>
</evidence>
<sequence length="668" mass="73084">MMKISTRLSLFIVCLLFLSISGISFISYKQSSNAIQTKIELYSEQIMNQVSQNLQLDLKHLENTMEDISSSEDIQDGLANYNAKPETQYVVDNKVRKILTHQVVLMPYIKSANIAIDSNTILGLGADYLEKSKYTSIVDMAKNNFTFNYSLINDPTGTPLISISKRFKSAINGAVLGTIVLTLAEEHIADIYRQIDIGKSADIFIMDEKGLIISSRDGAKIPVNQLLNEATLTEAVISHNEASKTTFTSALKGIDSLIAFSPIENSNWFVVASIPQAYLDAELNASAKTSIWLGLICLIVSAAIAYLISLSISSPSKKILYAMNEAKIGNLNIQLNERKKDEMGQIAASFNEMMINIRLLVKQATISTQCIIEQSQVMDLASGQMRETTGQFVTIISQITQGAIEQAEEASHSAASMNDLSEKMDLVGVNVETVSANVEKSKQISENTLDIVRVLNEKTITVNIASQRIVQDIQDFNEDMKHVKNVVEVISDIATQTNILSINASIEAARAGSAGKGFAVVAHEVKRLAEQSKKASVSINQMISQIQHKSELTVNSAIAASVIIEDQRKAVQATDESFQTISTEMNHISGYIRNVNQTVKEILAVKVRTLEAIEVIASVAEQTAATTEEASASTQEQLHSANELASLSQELGQTANRLSEAIFKFKID</sequence>
<feature type="transmembrane region" description="Helical" evidence="10">
    <location>
        <begin position="291"/>
        <end position="313"/>
    </location>
</feature>
<keyword evidence="4 10" id="KW-0812">Transmembrane</keyword>
<evidence type="ECO:0000313" key="14">
    <source>
        <dbReference type="Proteomes" id="UP000426246"/>
    </source>
</evidence>
<dbReference type="GO" id="GO:0005886">
    <property type="term" value="C:plasma membrane"/>
    <property type="evidence" value="ECO:0007669"/>
    <property type="project" value="UniProtKB-SubCell"/>
</dbReference>
<dbReference type="RefSeq" id="WP_155704099.1">
    <property type="nucleotide sequence ID" value="NZ_CP034235.1"/>
</dbReference>
<dbReference type="GO" id="GO:0006935">
    <property type="term" value="P:chemotaxis"/>
    <property type="evidence" value="ECO:0007669"/>
    <property type="project" value="UniProtKB-KW"/>
</dbReference>
<evidence type="ECO:0000256" key="9">
    <source>
        <dbReference type="PROSITE-ProRule" id="PRU00284"/>
    </source>
</evidence>
<accession>A0A6B8RRH2</accession>
<keyword evidence="6 10" id="KW-0472">Membrane</keyword>
<comment type="subcellular location">
    <subcellularLocation>
        <location evidence="1">Cell membrane</location>
        <topology evidence="1">Multi-pass membrane protein</topology>
    </subcellularLocation>
</comment>
<dbReference type="SUPFAM" id="SSF58104">
    <property type="entry name" value="Methyl-accepting chemotaxis protein (MCP) signaling domain"/>
    <property type="match status" value="1"/>
</dbReference>
<dbReference type="Gene3D" id="6.10.340.10">
    <property type="match status" value="1"/>
</dbReference>
<dbReference type="PROSITE" id="PS50111">
    <property type="entry name" value="CHEMOTAXIS_TRANSDUC_2"/>
    <property type="match status" value="1"/>
</dbReference>
<feature type="domain" description="HAMP" evidence="12">
    <location>
        <begin position="310"/>
        <end position="362"/>
    </location>
</feature>
<keyword evidence="2" id="KW-1003">Cell membrane</keyword>
<dbReference type="Pfam" id="PF02743">
    <property type="entry name" value="dCache_1"/>
    <property type="match status" value="1"/>
</dbReference>
<dbReference type="Pfam" id="PF00015">
    <property type="entry name" value="MCPsignal"/>
    <property type="match status" value="1"/>
</dbReference>
<dbReference type="CDD" id="cd06225">
    <property type="entry name" value="HAMP"/>
    <property type="match status" value="1"/>
</dbReference>
<evidence type="ECO:0000259" key="11">
    <source>
        <dbReference type="PROSITE" id="PS50111"/>
    </source>
</evidence>
<evidence type="ECO:0000256" key="3">
    <source>
        <dbReference type="ARBA" id="ARBA00022500"/>
    </source>
</evidence>
<gene>
    <name evidence="13" type="ORF">EHS13_30980</name>
</gene>
<dbReference type="InterPro" id="IPR003660">
    <property type="entry name" value="HAMP_dom"/>
</dbReference>
<organism evidence="13 14">
    <name type="scientific">Paenibacillus psychroresistens</name>
    <dbReference type="NCBI Taxonomy" id="1778678"/>
    <lineage>
        <taxon>Bacteria</taxon>
        <taxon>Bacillati</taxon>
        <taxon>Bacillota</taxon>
        <taxon>Bacilli</taxon>
        <taxon>Bacillales</taxon>
        <taxon>Paenibacillaceae</taxon>
        <taxon>Paenibacillus</taxon>
    </lineage>
</organism>
<keyword evidence="14" id="KW-1185">Reference proteome</keyword>
<name>A0A6B8RRH2_9BACL</name>
<evidence type="ECO:0000256" key="4">
    <source>
        <dbReference type="ARBA" id="ARBA00022692"/>
    </source>
</evidence>
<evidence type="ECO:0000256" key="5">
    <source>
        <dbReference type="ARBA" id="ARBA00022989"/>
    </source>
</evidence>
<dbReference type="Pfam" id="PF00672">
    <property type="entry name" value="HAMP"/>
    <property type="match status" value="1"/>
</dbReference>
<keyword evidence="5 10" id="KW-1133">Transmembrane helix</keyword>
<proteinExistence type="inferred from homology"/>
<dbReference type="OrthoDB" id="9760371at2"/>
<dbReference type="AlphaFoldDB" id="A0A6B8RRH2"/>
<keyword evidence="7 9" id="KW-0807">Transducer</keyword>
<dbReference type="InterPro" id="IPR004089">
    <property type="entry name" value="MCPsignal_dom"/>
</dbReference>
<evidence type="ECO:0000256" key="1">
    <source>
        <dbReference type="ARBA" id="ARBA00004651"/>
    </source>
</evidence>
<reference evidence="14" key="1">
    <citation type="submission" date="2018-11" db="EMBL/GenBank/DDBJ databases">
        <title>Complete genome sequence of Paenibacillus sp. ML311-T8.</title>
        <authorList>
            <person name="Nam Y.-D."/>
            <person name="Kang J."/>
            <person name="Chung W.-H."/>
            <person name="Park Y.S."/>
        </authorList>
    </citation>
    <scope>NUCLEOTIDE SEQUENCE [LARGE SCALE GENOMIC DNA]</scope>
    <source>
        <strain evidence="14">ML311-T8</strain>
    </source>
</reference>
<dbReference type="GO" id="GO:0007165">
    <property type="term" value="P:signal transduction"/>
    <property type="evidence" value="ECO:0007669"/>
    <property type="project" value="UniProtKB-KW"/>
</dbReference>
<dbReference type="SMART" id="SM00283">
    <property type="entry name" value="MA"/>
    <property type="match status" value="1"/>
</dbReference>